<reference evidence="2 3" key="1">
    <citation type="submission" date="2017-07" db="EMBL/GenBank/DDBJ databases">
        <title>Genome sequence of the Sordaria macrospora wild type strain R19027.</title>
        <authorList>
            <person name="Nowrousian M."/>
            <person name="Teichert I."/>
            <person name="Kueck U."/>
        </authorList>
    </citation>
    <scope>NUCLEOTIDE SEQUENCE [LARGE SCALE GENOMIC DNA]</scope>
    <source>
        <strain evidence="2 3">R19027</strain>
        <tissue evidence="2">Mycelium</tissue>
    </source>
</reference>
<dbReference type="EMBL" id="NMPR01000122">
    <property type="protein sequence ID" value="KAA8629872.1"/>
    <property type="molecule type" value="Genomic_DNA"/>
</dbReference>
<name>A0A8S8ZNJ9_SORMA</name>
<feature type="region of interest" description="Disordered" evidence="1">
    <location>
        <begin position="1"/>
        <end position="21"/>
    </location>
</feature>
<protein>
    <submittedName>
        <fullName evidence="2">Uncharacterized protein</fullName>
    </submittedName>
</protein>
<proteinExistence type="predicted"/>
<evidence type="ECO:0000313" key="3">
    <source>
        <dbReference type="Proteomes" id="UP000433876"/>
    </source>
</evidence>
<sequence>MVHTPEEKATAQASPKKQQVTASKVFAAVSAQANEAQKQAIRAQDDKVAAEQVVFNVEDIPITPESVVEQDDAFRRRSLNIVTIKDKWDAQSRTLDVSSLEDEEAPNDIEEAIGFFNQEVTNKLANVRYTFKRKDLYAFLYAKISAIAKYYSQKGDGPFLFLPSTDNRREGALVGAFTSRRVPYGTSAVGAAQQRRYQVIAINLNTNLGKMYEHAMNFPNYWKAAEDENIELKKKGNDY</sequence>
<evidence type="ECO:0000313" key="2">
    <source>
        <dbReference type="EMBL" id="KAA8629872.1"/>
    </source>
</evidence>
<dbReference type="AlphaFoldDB" id="A0A8S8ZNJ9"/>
<evidence type="ECO:0000256" key="1">
    <source>
        <dbReference type="SAM" id="MobiDB-lite"/>
    </source>
</evidence>
<organism evidence="2 3">
    <name type="scientific">Sordaria macrospora</name>
    <dbReference type="NCBI Taxonomy" id="5147"/>
    <lineage>
        <taxon>Eukaryota</taxon>
        <taxon>Fungi</taxon>
        <taxon>Dikarya</taxon>
        <taxon>Ascomycota</taxon>
        <taxon>Pezizomycotina</taxon>
        <taxon>Sordariomycetes</taxon>
        <taxon>Sordariomycetidae</taxon>
        <taxon>Sordariales</taxon>
        <taxon>Sordariaceae</taxon>
        <taxon>Sordaria</taxon>
    </lineage>
</organism>
<gene>
    <name evidence="2" type="ORF">SMACR_09747</name>
</gene>
<dbReference type="VEuPathDB" id="FungiDB:SMAC_09747"/>
<accession>A0A8S8ZNJ9</accession>
<feature type="compositionally biased region" description="Polar residues" evidence="1">
    <location>
        <begin position="11"/>
        <end position="21"/>
    </location>
</feature>
<comment type="caution">
    <text evidence="2">The sequence shown here is derived from an EMBL/GenBank/DDBJ whole genome shotgun (WGS) entry which is preliminary data.</text>
</comment>
<dbReference type="Proteomes" id="UP000433876">
    <property type="component" value="Unassembled WGS sequence"/>
</dbReference>